<dbReference type="PANTHER" id="PTHR36688:SF1">
    <property type="entry name" value="ENDONUCLEASE_EXONUCLEASE_PHOSPHATASE DOMAIN-CONTAINING PROTEIN"/>
    <property type="match status" value="1"/>
</dbReference>
<keyword evidence="1" id="KW-0548">Nucleotidyltransferase</keyword>
<keyword evidence="1" id="KW-0695">RNA-directed DNA polymerase</keyword>
<name>A0A3M7P9B8_BRAPC</name>
<proteinExistence type="predicted"/>
<dbReference type="OrthoDB" id="421040at2759"/>
<comment type="caution">
    <text evidence="1">The sequence shown here is derived from an EMBL/GenBank/DDBJ whole genome shotgun (WGS) entry which is preliminary data.</text>
</comment>
<evidence type="ECO:0000313" key="2">
    <source>
        <dbReference type="Proteomes" id="UP000276133"/>
    </source>
</evidence>
<dbReference type="Proteomes" id="UP000276133">
    <property type="component" value="Unassembled WGS sequence"/>
</dbReference>
<keyword evidence="2" id="KW-1185">Reference proteome</keyword>
<dbReference type="PANTHER" id="PTHR36688">
    <property type="entry name" value="ENDO/EXONUCLEASE/PHOSPHATASE DOMAIN-CONTAINING PROTEIN"/>
    <property type="match status" value="1"/>
</dbReference>
<reference evidence="1 2" key="1">
    <citation type="journal article" date="2018" name="Sci. Rep.">
        <title>Genomic signatures of local adaptation to the degree of environmental predictability in rotifers.</title>
        <authorList>
            <person name="Franch-Gras L."/>
            <person name="Hahn C."/>
            <person name="Garcia-Roger E.M."/>
            <person name="Carmona M.J."/>
            <person name="Serra M."/>
            <person name="Gomez A."/>
        </authorList>
    </citation>
    <scope>NUCLEOTIDE SEQUENCE [LARGE SCALE GENOMIC DNA]</scope>
    <source>
        <strain evidence="1">HYR1</strain>
    </source>
</reference>
<organism evidence="1 2">
    <name type="scientific">Brachionus plicatilis</name>
    <name type="common">Marine rotifer</name>
    <name type="synonym">Brachionus muelleri</name>
    <dbReference type="NCBI Taxonomy" id="10195"/>
    <lineage>
        <taxon>Eukaryota</taxon>
        <taxon>Metazoa</taxon>
        <taxon>Spiralia</taxon>
        <taxon>Gnathifera</taxon>
        <taxon>Rotifera</taxon>
        <taxon>Eurotatoria</taxon>
        <taxon>Monogononta</taxon>
        <taxon>Pseudotrocha</taxon>
        <taxon>Ploima</taxon>
        <taxon>Brachionidae</taxon>
        <taxon>Brachionus</taxon>
    </lineage>
</organism>
<evidence type="ECO:0000313" key="1">
    <source>
        <dbReference type="EMBL" id="RMZ95370.1"/>
    </source>
</evidence>
<protein>
    <submittedName>
        <fullName evidence="1">RNA-directed DNA polymerase from mobile element jockey-like</fullName>
    </submittedName>
</protein>
<dbReference type="GO" id="GO:0003964">
    <property type="term" value="F:RNA-directed DNA polymerase activity"/>
    <property type="evidence" value="ECO:0007669"/>
    <property type="project" value="UniProtKB-KW"/>
</dbReference>
<dbReference type="STRING" id="10195.A0A3M7P9B8"/>
<dbReference type="InterPro" id="IPR052560">
    <property type="entry name" value="RdDP_mobile_element"/>
</dbReference>
<dbReference type="EMBL" id="REGN01012461">
    <property type="protein sequence ID" value="RMZ95370.1"/>
    <property type="molecule type" value="Genomic_DNA"/>
</dbReference>
<accession>A0A3M7P9B8</accession>
<gene>
    <name evidence="1" type="ORF">BpHYR1_025974</name>
</gene>
<dbReference type="AlphaFoldDB" id="A0A3M7P9B8"/>
<sequence>MALFADDLSAWYTSGNILMIQLKLQTFLNDLYLWLSMWRLKLSKKKLEEKVSLKFGNESIPYEQNPKFLGITLDKSLSFTKHINNLKHRAQSRVNMLKHLKGRKWGLNTKLLLITYKALIRSILEYSPFISLITCESNKKTIESIQTKALRTISRSSCCLLSNTKLLNQFNLETVV</sequence>
<keyword evidence="1" id="KW-0808">Transferase</keyword>